<keyword evidence="1" id="KW-0812">Transmembrane</keyword>
<reference evidence="2 3" key="1">
    <citation type="submission" date="2021-09" db="EMBL/GenBank/DDBJ databases">
        <title>Genome sequencing and assembly of Chryseobacterium sp. RG1.</title>
        <authorList>
            <person name="Chhetri G."/>
        </authorList>
    </citation>
    <scope>NUCLEOTIDE SEQUENCE [LARGE SCALE GENOMIC DNA]</scope>
    <source>
        <strain evidence="2 3">RG1</strain>
    </source>
</reference>
<protein>
    <submittedName>
        <fullName evidence="2">Uncharacterized protein</fullName>
    </submittedName>
</protein>
<proteinExistence type="predicted"/>
<dbReference type="EMBL" id="JAERSE020000003">
    <property type="protein sequence ID" value="MCA6067787.1"/>
    <property type="molecule type" value="Genomic_DNA"/>
</dbReference>
<gene>
    <name evidence="2" type="ORF">JI747_011400</name>
</gene>
<keyword evidence="1" id="KW-0472">Membrane</keyword>
<organism evidence="2 3">
    <name type="scientific">Chryseobacterium tagetis</name>
    <dbReference type="NCBI Taxonomy" id="2801334"/>
    <lineage>
        <taxon>Bacteria</taxon>
        <taxon>Pseudomonadati</taxon>
        <taxon>Bacteroidota</taxon>
        <taxon>Flavobacteriia</taxon>
        <taxon>Flavobacteriales</taxon>
        <taxon>Weeksellaceae</taxon>
        <taxon>Chryseobacterium group</taxon>
        <taxon>Chryseobacterium</taxon>
    </lineage>
</organism>
<keyword evidence="3" id="KW-1185">Reference proteome</keyword>
<accession>A0ABS8A2X3</accession>
<evidence type="ECO:0000313" key="2">
    <source>
        <dbReference type="EMBL" id="MCA6067787.1"/>
    </source>
</evidence>
<comment type="caution">
    <text evidence="2">The sequence shown here is derived from an EMBL/GenBank/DDBJ whole genome shotgun (WGS) entry which is preliminary data.</text>
</comment>
<dbReference type="Proteomes" id="UP000618240">
    <property type="component" value="Unassembled WGS sequence"/>
</dbReference>
<feature type="transmembrane region" description="Helical" evidence="1">
    <location>
        <begin position="12"/>
        <end position="29"/>
    </location>
</feature>
<evidence type="ECO:0000256" key="1">
    <source>
        <dbReference type="SAM" id="Phobius"/>
    </source>
</evidence>
<dbReference type="RefSeq" id="WP_225688754.1">
    <property type="nucleotide sequence ID" value="NZ_JAERSE020000003.1"/>
</dbReference>
<name>A0ABS8A2X3_9FLAO</name>
<keyword evidence="1" id="KW-1133">Transmembrane helix</keyword>
<evidence type="ECO:0000313" key="3">
    <source>
        <dbReference type="Proteomes" id="UP000618240"/>
    </source>
</evidence>
<sequence>MKSTIIGGLRWPLLFFSSVISFLFLQGILNLKILQLENTGAIFSVKRYHPLKKGVVFPVAEFPVYSVRLLERQKSILEDNIIITVITDNNVKKQLKIPVRCLHDDDFKKIKISIEPNP</sequence>